<feature type="transmembrane region" description="Helical" evidence="1">
    <location>
        <begin position="98"/>
        <end position="117"/>
    </location>
</feature>
<keyword evidence="3" id="KW-1185">Reference proteome</keyword>
<accession>A0A174V178</accession>
<reference evidence="2 3" key="1">
    <citation type="submission" date="2016-06" db="EMBL/GenBank/DDBJ databases">
        <authorList>
            <person name="Kjaerup R.B."/>
            <person name="Dalgaard T.S."/>
            <person name="Juul-Madsen H.R."/>
        </authorList>
    </citation>
    <scope>NUCLEOTIDE SEQUENCE [LARGE SCALE GENOMIC DNA]</scope>
    <source>
        <strain evidence="2 3">373-A1</strain>
    </source>
</reference>
<evidence type="ECO:0000313" key="3">
    <source>
        <dbReference type="Proteomes" id="UP000092714"/>
    </source>
</evidence>
<dbReference type="AlphaFoldDB" id="A0A174V178"/>
<name>A0A174V178_9CLOT</name>
<keyword evidence="1" id="KW-0472">Membrane</keyword>
<dbReference type="EMBL" id="MAPZ01000014">
    <property type="protein sequence ID" value="OBY11336.1"/>
    <property type="molecule type" value="Genomic_DNA"/>
</dbReference>
<organism evidence="2 3">
    <name type="scientific">Clostridium paraputrificum</name>
    <dbReference type="NCBI Taxonomy" id="29363"/>
    <lineage>
        <taxon>Bacteria</taxon>
        <taxon>Bacillati</taxon>
        <taxon>Bacillota</taxon>
        <taxon>Clostridia</taxon>
        <taxon>Eubacteriales</taxon>
        <taxon>Clostridiaceae</taxon>
        <taxon>Clostridium</taxon>
    </lineage>
</organism>
<evidence type="ECO:0000313" key="2">
    <source>
        <dbReference type="EMBL" id="OBY11336.1"/>
    </source>
</evidence>
<dbReference type="Proteomes" id="UP000092714">
    <property type="component" value="Unassembled WGS sequence"/>
</dbReference>
<feature type="transmembrane region" description="Helical" evidence="1">
    <location>
        <begin position="55"/>
        <end position="78"/>
    </location>
</feature>
<evidence type="ECO:0000256" key="1">
    <source>
        <dbReference type="SAM" id="Phobius"/>
    </source>
</evidence>
<keyword evidence="1" id="KW-1133">Transmembrane helix</keyword>
<protein>
    <submittedName>
        <fullName evidence="2">Uncharacterized protein</fullName>
    </submittedName>
</protein>
<gene>
    <name evidence="2" type="ORF">CP373A1_05115</name>
</gene>
<sequence>MKNIIIWFLANCVITYFVNNIVLTVLISFFTFPFLFENFIKQIKRYRNKEIKLNILLNIGANYVGRSIIEFIIINIGINLVNSAYYMYVNNNAYEISSLIFEIILGIIMIIGGLQLIRDKINKEKFKNRTSM</sequence>
<comment type="caution">
    <text evidence="2">The sequence shown here is derived from an EMBL/GenBank/DDBJ whole genome shotgun (WGS) entry which is preliminary data.</text>
</comment>
<proteinExistence type="predicted"/>
<keyword evidence="1" id="KW-0812">Transmembrane</keyword>
<dbReference type="RefSeq" id="WP_027097800.1">
    <property type="nucleotide sequence ID" value="NZ_CAXSZC010000013.1"/>
</dbReference>
<feature type="transmembrane region" description="Helical" evidence="1">
    <location>
        <begin position="6"/>
        <end position="35"/>
    </location>
</feature>